<feature type="domain" description="PLAT" evidence="13">
    <location>
        <begin position="1097"/>
        <end position="1206"/>
    </location>
</feature>
<feature type="transmembrane region" description="Helical" evidence="12">
    <location>
        <begin position="75"/>
        <end position="97"/>
    </location>
</feature>
<dbReference type="EMBL" id="QNUK01000046">
    <property type="protein sequence ID" value="KAF5905333.1"/>
    <property type="molecule type" value="Genomic_DNA"/>
</dbReference>
<comment type="caution">
    <text evidence="10">Lacks conserved residue(s) required for the propagation of feature annotation.</text>
</comment>
<evidence type="ECO:0000256" key="8">
    <source>
        <dbReference type="ARBA" id="ARBA00023180"/>
    </source>
</evidence>
<name>A0A8J4UD86_CLAMG</name>
<dbReference type="InterPro" id="IPR052970">
    <property type="entry name" value="Inner_ear_hair_cell_LOXHD"/>
</dbReference>
<comment type="similarity">
    <text evidence="11">Belongs to the G-protein coupled receptor 1 family.</text>
</comment>
<dbReference type="GO" id="GO:0004957">
    <property type="term" value="F:prostaglandin E receptor activity"/>
    <property type="evidence" value="ECO:0007669"/>
    <property type="project" value="InterPro"/>
</dbReference>
<feature type="domain" description="PLAT" evidence="13">
    <location>
        <begin position="2035"/>
        <end position="2132"/>
    </location>
</feature>
<keyword evidence="16" id="KW-1185">Reference proteome</keyword>
<dbReference type="InterPro" id="IPR017452">
    <property type="entry name" value="GPCR_Rhodpsn_7TM"/>
</dbReference>
<dbReference type="PROSITE" id="PS50095">
    <property type="entry name" value="PLAT"/>
    <property type="match status" value="13"/>
</dbReference>
<feature type="domain" description="PLAT" evidence="13">
    <location>
        <begin position="1371"/>
        <end position="1488"/>
    </location>
</feature>
<protein>
    <submittedName>
        <fullName evidence="15">Lipoxygenase homology domain-containing protein 1-like</fullName>
    </submittedName>
</protein>
<dbReference type="PROSITE" id="PS50262">
    <property type="entry name" value="G_PROTEIN_RECEP_F1_2"/>
    <property type="match status" value="1"/>
</dbReference>
<comment type="caution">
    <text evidence="15">The sequence shown here is derived from an EMBL/GenBank/DDBJ whole genome shotgun (WGS) entry which is preliminary data.</text>
</comment>
<dbReference type="PROSITE" id="PS00237">
    <property type="entry name" value="G_PROTEIN_RECEP_F1_1"/>
    <property type="match status" value="1"/>
</dbReference>
<feature type="transmembrane region" description="Helical" evidence="12">
    <location>
        <begin position="232"/>
        <end position="255"/>
    </location>
</feature>
<evidence type="ECO:0000313" key="16">
    <source>
        <dbReference type="Proteomes" id="UP000727407"/>
    </source>
</evidence>
<keyword evidence="9 11" id="KW-0807">Transducer</keyword>
<dbReference type="InterPro" id="IPR008365">
    <property type="entry name" value="Prostanoid_rcpt"/>
</dbReference>
<evidence type="ECO:0000256" key="12">
    <source>
        <dbReference type="SAM" id="Phobius"/>
    </source>
</evidence>
<proteinExistence type="inferred from homology"/>
<evidence type="ECO:0000256" key="11">
    <source>
        <dbReference type="RuleBase" id="RU000688"/>
    </source>
</evidence>
<evidence type="ECO:0000313" key="15">
    <source>
        <dbReference type="EMBL" id="KAF5905333.1"/>
    </source>
</evidence>
<keyword evidence="4 12" id="KW-1133">Transmembrane helix</keyword>
<keyword evidence="3 11" id="KW-0812">Transmembrane</keyword>
<evidence type="ECO:0000259" key="13">
    <source>
        <dbReference type="PROSITE" id="PS50095"/>
    </source>
</evidence>
<feature type="domain" description="PLAT" evidence="13">
    <location>
        <begin position="415"/>
        <end position="532"/>
    </location>
</feature>
<dbReference type="SMART" id="SM00308">
    <property type="entry name" value="LH2"/>
    <property type="match status" value="12"/>
</dbReference>
<feature type="domain" description="PLAT" evidence="13">
    <location>
        <begin position="1776"/>
        <end position="1891"/>
    </location>
</feature>
<feature type="domain" description="PLAT" evidence="13">
    <location>
        <begin position="844"/>
        <end position="964"/>
    </location>
</feature>
<evidence type="ECO:0000256" key="4">
    <source>
        <dbReference type="ARBA" id="ARBA00022989"/>
    </source>
</evidence>
<dbReference type="FunFam" id="1.20.1070.10:FF:000261">
    <property type="entry name" value="Prostaglandin E receptor 4 (subtype EP4) c"/>
    <property type="match status" value="1"/>
</dbReference>
<evidence type="ECO:0000256" key="3">
    <source>
        <dbReference type="ARBA" id="ARBA00022692"/>
    </source>
</evidence>
<evidence type="ECO:0000256" key="2">
    <source>
        <dbReference type="ARBA" id="ARBA00022475"/>
    </source>
</evidence>
<dbReference type="SUPFAM" id="SSF49723">
    <property type="entry name" value="Lipase/lipooxygenase domain (PLAT/LH2 domain)"/>
    <property type="match status" value="14"/>
</dbReference>
<feature type="transmembrane region" description="Helical" evidence="12">
    <location>
        <begin position="168"/>
        <end position="193"/>
    </location>
</feature>
<accession>A0A8J4UD86</accession>
<comment type="subcellular location">
    <subcellularLocation>
        <location evidence="1">Cell membrane</location>
        <topology evidence="1">Multi-pass membrane protein</topology>
    </subcellularLocation>
</comment>
<evidence type="ECO:0000256" key="7">
    <source>
        <dbReference type="ARBA" id="ARBA00023170"/>
    </source>
</evidence>
<dbReference type="PRINTS" id="PR00586">
    <property type="entry name" value="PRSTNOIDEP4R"/>
</dbReference>
<dbReference type="InterPro" id="IPR001758">
    <property type="entry name" value="Prost_EP4_rcpt"/>
</dbReference>
<evidence type="ECO:0000256" key="10">
    <source>
        <dbReference type="PROSITE-ProRule" id="PRU00152"/>
    </source>
</evidence>
<keyword evidence="7 11" id="KW-0675">Receptor</keyword>
<feature type="domain" description="PLAT" evidence="13">
    <location>
        <begin position="1655"/>
        <end position="1773"/>
    </location>
</feature>
<feature type="domain" description="PLAT" evidence="13">
    <location>
        <begin position="1501"/>
        <end position="1626"/>
    </location>
</feature>
<dbReference type="Gene3D" id="2.60.60.20">
    <property type="entry name" value="PLAT/LH2 domain"/>
    <property type="match status" value="4"/>
</dbReference>
<keyword evidence="6 12" id="KW-0472">Membrane</keyword>
<dbReference type="CDD" id="cd01756">
    <property type="entry name" value="PLAT_repeat"/>
    <property type="match status" value="12"/>
</dbReference>
<dbReference type="SUPFAM" id="SSF81321">
    <property type="entry name" value="Family A G protein-coupled receptor-like"/>
    <property type="match status" value="1"/>
</dbReference>
<gene>
    <name evidence="15" type="ORF">DAT39_004937</name>
</gene>
<organism evidence="15 16">
    <name type="scientific">Clarias magur</name>
    <name type="common">Asian catfish</name>
    <name type="synonym">Macropteronotus magur</name>
    <dbReference type="NCBI Taxonomy" id="1594786"/>
    <lineage>
        <taxon>Eukaryota</taxon>
        <taxon>Metazoa</taxon>
        <taxon>Chordata</taxon>
        <taxon>Craniata</taxon>
        <taxon>Vertebrata</taxon>
        <taxon>Euteleostomi</taxon>
        <taxon>Actinopterygii</taxon>
        <taxon>Neopterygii</taxon>
        <taxon>Teleostei</taxon>
        <taxon>Ostariophysi</taxon>
        <taxon>Siluriformes</taxon>
        <taxon>Clariidae</taxon>
        <taxon>Clarias</taxon>
    </lineage>
</organism>
<keyword evidence="2" id="KW-1003">Cell membrane</keyword>
<dbReference type="PANTHER" id="PTHR45901:SF3">
    <property type="entry name" value="LIPOXYGENASE HOMOLOGY DOMAIN-CONTAINING PROTEIN 1"/>
    <property type="match status" value="1"/>
</dbReference>
<keyword evidence="5 11" id="KW-0297">G-protein coupled receptor</keyword>
<dbReference type="PRINTS" id="PR00237">
    <property type="entry name" value="GPCRRHODOPSN"/>
</dbReference>
<reference evidence="15" key="1">
    <citation type="submission" date="2020-07" db="EMBL/GenBank/DDBJ databases">
        <title>Clarias magur genome sequencing, assembly and annotation.</title>
        <authorList>
            <person name="Kushwaha B."/>
            <person name="Kumar R."/>
            <person name="Das P."/>
            <person name="Joshi C.G."/>
            <person name="Kumar D."/>
            <person name="Nagpure N.S."/>
            <person name="Pandey M."/>
            <person name="Agarwal S."/>
            <person name="Srivastava S."/>
            <person name="Singh M."/>
            <person name="Sahoo L."/>
            <person name="Jayasankar P."/>
            <person name="Meher P.K."/>
            <person name="Koringa P.G."/>
            <person name="Iquebal M.A."/>
            <person name="Das S.P."/>
            <person name="Bit A."/>
            <person name="Patnaik S."/>
            <person name="Patel N."/>
            <person name="Shah T.M."/>
            <person name="Hinsu A."/>
            <person name="Jena J.K."/>
        </authorList>
    </citation>
    <scope>NUCLEOTIDE SEQUENCE</scope>
    <source>
        <strain evidence="15">CIFAMagur01</strain>
        <tissue evidence="15">Testis</tissue>
    </source>
</reference>
<evidence type="ECO:0000256" key="5">
    <source>
        <dbReference type="ARBA" id="ARBA00023040"/>
    </source>
</evidence>
<feature type="transmembrane region" description="Helical" evidence="12">
    <location>
        <begin position="117"/>
        <end position="138"/>
    </location>
</feature>
<keyword evidence="8" id="KW-0325">Glycoprotein</keyword>
<dbReference type="GO" id="GO:0005886">
    <property type="term" value="C:plasma membrane"/>
    <property type="evidence" value="ECO:0007669"/>
    <property type="project" value="UniProtKB-SubCell"/>
</dbReference>
<dbReference type="PRINTS" id="PR01788">
    <property type="entry name" value="PROSTANOIDR"/>
</dbReference>
<sequence>MEPTVPVVMFIFGVMSNLIAIVVLCKSRKEQKETIFYTLVCGLAVTDLLGTVLASPVTIVTYVKGSWPAGEPLCQYFGFILLFFSLAGLSIICAMSVERYVAINHAYFYNDYVNQRLAGATLVAIYVSNGVFCALPSVGFGRVTMQYPDTWCFLDWRTEKDLHAAFSFMYAGVCVVLILATVICNVAVCGALMRMHRRFVRRMSLGSEHGRATEVGRKRGCRRLAGAEIHMVVLLIATSAVVLVCSIPLVVQVFINQIYKIPVEKRLDKNPDLLAIRFASTNPILDPWIYILLRKAVLIKVMKNLNYLFCKITACGKQNQGSFHWLEQQRVSSIISKDSLSLVSRNMREGNFSKLLPCPREKVKEGSTDSDDEGKKGKGKKKKKTVDYVEIYENELRNYEPDKVENYEDEYHKKKVYEVVTITGEVAGAGTDANVFVTLFGDYGITPKVLLASKNRTAFEKGKTDVFRIKTHNVGVLRKIRIEHDNTGLSASWFLDRVMVTDMNRPHQRYYFACNNWLSRKEGDGLITRDLLGTVDSSDMPKYNKYVVSVITADVKGSGTDADVFLNIFGENGDTGERRLDSDKNNFERGAEDKFTIDAPNLGKIRKITIGHNNKGSSAGWFVDKVVVDDLGNKAVYEFPVARWFALDEDDGKIQRDILVGGSQPTGIVYNIQVVTGNIRGAGTNSKIHIVMHGTKGMKNSGKIFLEGGIFERARTDIFNIEIAALLSPLSRITIGHDNDGVSAGWYCDKVVIYCPFTGLEQTFPCSKWLDEDEGDGLIEREIYEMVSLRQKRQKKYPWSLWIWTSDLSGAGTDASIVLQIYGEMGKSDEMKLDNKTNNFEQVIKYRVTVYTGNVSGSGTDATVFLCLLGDLGDTGDRVLVNCKNNVNKFEKGNGDEFIIEAVSIGQVRRVRIGHDGRGGGCGWFLDKVVVREEGQAESEAAEFPCNRWLDRNEDDGQIVRELVPFADGQKLYNTSIHIEVKTGDINGASSDSKVFVKLYGEKGDTSKMMLVVSTNDLRNYFETSRVDIFTVNTFDIGQINRMLIGHTNEGMRAGWFLDSVQIKVPNQGKHYMFPSHRWLSEDESDGKTEVELYPIINYEVTVVTGDVWAGGTNASVFIQIYGDEGKTELITLKSRSNNFERGATEIFKIEAKDVGNIFKIRIGHDGSGIGSGWYLEKEVVKTLTFPCDRWLAEDEEDGELIVELLPEDNEELEENTYEVSVFTGNMWGAGTDANVYINFYGENGDTGERPLKKSNHLNKFERGQVTSQLRMLQEDVFTIKAVELGTLKKLRIHHDNSYANSAWYLDRVEIIDTKDDTTYYFPCNRWLAVDEDDGQLVRELVPVDEAFMKKNDDEEELGATLGLEQKAMSTTYTLRIKTGEKKYAGTDANVFAVLYGEYDDTGIINLKASKTHKNKFEQGNVDEFIVEAVNLGELKRIRIGHDNSGGSGWFLDWVEINAPSQGLKLCFPCGRWLDKGKDDGALARDLYPADLQTEVYTPFVPYEIKTFTSDIFGAGTDADVFIVLYGENGVCTHQKYLCVNKRERRMYFERGAEDMFIVELEDVGDVIEKIRIGHDNRGTNPGWHLDRVEIRRLLRKGKGSETTIFPCERWLAKSEDDGETVRELVPSDIIIERLLRDGTLKCTETEVEDALETHTYDVSVRTGDMYGAGTDANVFLTIYGELGDTGERKLSKSETNSNKFKRGAVDKFSIEAVDLGQVFKIKIRHDNSMMGADWYLEQIEIVDTDTDEISMFLCERWLSKKKEDKRIEKTFYVKVVYEITVVTGDTQYAGTDTNIFITVFGASGSTEEILLPKKEDRFERDQKDTFNLEIDDIAPLKKLRVRIDGTGCRPDWFLDQIIMRNPITEEVSVFTYEDWLSKTKGPKRTKVCELPAVVDDEEMVEKTTYIIQVKTSDISGAGTDANVFMIVFGENGDTGTLALKESGNRNKFERNQVDVFRFSDILSLGELCKIRVWHDNKGPAPGWHLENIDVKDELMSQTFRFPCDRWLAKSEDDGQIIRELACANNDILDLSDKTKYIIDITTANFEGAGTKEHVCIVLEGKRARSKEFMMENSSKKKRFVWGATDTFEFSSKLLGDIVSISLVHITKDKKVKNDAYWHVEEVVVTEQELGN</sequence>
<feature type="non-terminal residue" evidence="15">
    <location>
        <position position="2132"/>
    </location>
</feature>
<feature type="domain" description="PLAT" evidence="13">
    <location>
        <begin position="668"/>
        <end position="784"/>
    </location>
</feature>
<evidence type="ECO:0000256" key="6">
    <source>
        <dbReference type="ARBA" id="ARBA00023136"/>
    </source>
</evidence>
<dbReference type="CDD" id="cd15142">
    <property type="entry name" value="7tmA_PGE2_EP4"/>
    <property type="match status" value="1"/>
</dbReference>
<feature type="domain" description="PLAT" evidence="13">
    <location>
        <begin position="975"/>
        <end position="1094"/>
    </location>
</feature>
<feature type="transmembrane region" description="Helical" evidence="12">
    <location>
        <begin position="36"/>
        <end position="63"/>
    </location>
</feature>
<feature type="domain" description="PLAT" evidence="13">
    <location>
        <begin position="1216"/>
        <end position="1342"/>
    </location>
</feature>
<evidence type="ECO:0000256" key="1">
    <source>
        <dbReference type="ARBA" id="ARBA00004651"/>
    </source>
</evidence>
<feature type="domain" description="PLAT" evidence="13">
    <location>
        <begin position="1904"/>
        <end position="2022"/>
    </location>
</feature>
<evidence type="ECO:0000256" key="9">
    <source>
        <dbReference type="ARBA" id="ARBA00023224"/>
    </source>
</evidence>
<dbReference type="OrthoDB" id="5322100at2759"/>
<dbReference type="Pfam" id="PF01477">
    <property type="entry name" value="PLAT"/>
    <property type="match status" value="13"/>
</dbReference>
<dbReference type="InterPro" id="IPR001024">
    <property type="entry name" value="PLAT/LH2_dom"/>
</dbReference>
<evidence type="ECO:0000259" key="14">
    <source>
        <dbReference type="PROSITE" id="PS50262"/>
    </source>
</evidence>
<dbReference type="InterPro" id="IPR036392">
    <property type="entry name" value="PLAT/LH2_dom_sf"/>
</dbReference>
<feature type="domain" description="PLAT" evidence="13">
    <location>
        <begin position="544"/>
        <end position="659"/>
    </location>
</feature>
<dbReference type="Gene3D" id="2.40.180.10">
    <property type="entry name" value="Catalase core domain"/>
    <property type="match status" value="10"/>
</dbReference>
<dbReference type="Gene3D" id="1.20.1070.10">
    <property type="entry name" value="Rhodopsin 7-helix transmembrane proteins"/>
    <property type="match status" value="1"/>
</dbReference>
<feature type="transmembrane region" description="Helical" evidence="12">
    <location>
        <begin position="6"/>
        <end position="24"/>
    </location>
</feature>
<dbReference type="Proteomes" id="UP000727407">
    <property type="component" value="Unassembled WGS sequence"/>
</dbReference>
<dbReference type="PANTHER" id="PTHR45901">
    <property type="entry name" value="PROTEIN CBG12474"/>
    <property type="match status" value="1"/>
</dbReference>
<dbReference type="InterPro" id="IPR000276">
    <property type="entry name" value="GPCR_Rhodpsn"/>
</dbReference>
<feature type="domain" description="G-protein coupled receptors family 1 profile" evidence="14">
    <location>
        <begin position="16"/>
        <end position="290"/>
    </location>
</feature>
<dbReference type="Pfam" id="PF00001">
    <property type="entry name" value="7tm_1"/>
    <property type="match status" value="1"/>
</dbReference>